<name>A0ABP1HWD3_9EUKA</name>
<proteinExistence type="predicted"/>
<evidence type="ECO:0000313" key="2">
    <source>
        <dbReference type="Proteomes" id="UP001642409"/>
    </source>
</evidence>
<sequence>MCCGVRNKEFNAVAQILPIFEWDLKNVDDTQNGNEKRRQKYQKEYNYHKKDIQRLKTHGTIKSHKHTHCTKLKEYLLTNPFCIPFHYSNLILELKLELLPLVSLQVEQSHAFKIVYVVLDFIIFQNQIQSKPGTNYILSDGSKCGKTTFDISLAVAHLFHPDLITVPVIVQNVSNTTLQPQAGCQNIYLKNNMNINYIGAVQNIKNSTIEEQQFSVINLIKSNLKDFLVFPEKLNMAARKIHDCILQQNIVKTIILNQLKVSGKNDYYYRCISIQNDNRLQPIKQNGLMNQLCQFILIYRDQNRCDTVTQLLNLLNQNCLSELFKATKFLQVSGKIDQILTVEPDKYLIIEDEVCNINKTDLNTNNYSTIFQLIKSTQNFQAKQIKTILVNEVISIVSEIQEQVSAQNSQINDMNEAQTIDLIKKLPDTEQLFLLMFPRFKNCIINIVSCEIRKYQRI</sequence>
<keyword evidence="2" id="KW-1185">Reference proteome</keyword>
<evidence type="ECO:0000313" key="1">
    <source>
        <dbReference type="EMBL" id="CAL6003666.1"/>
    </source>
</evidence>
<comment type="caution">
    <text evidence="1">The sequence shown here is derived from an EMBL/GenBank/DDBJ whole genome shotgun (WGS) entry which is preliminary data.</text>
</comment>
<gene>
    <name evidence="1" type="ORF">HINF_LOCUS18516</name>
</gene>
<dbReference type="EMBL" id="CAXDID020000047">
    <property type="protein sequence ID" value="CAL6003666.1"/>
    <property type="molecule type" value="Genomic_DNA"/>
</dbReference>
<protein>
    <submittedName>
        <fullName evidence="1">Hypothetical_protein</fullName>
    </submittedName>
</protein>
<accession>A0ABP1HWD3</accession>
<dbReference type="Proteomes" id="UP001642409">
    <property type="component" value="Unassembled WGS sequence"/>
</dbReference>
<organism evidence="1 2">
    <name type="scientific">Hexamita inflata</name>
    <dbReference type="NCBI Taxonomy" id="28002"/>
    <lineage>
        <taxon>Eukaryota</taxon>
        <taxon>Metamonada</taxon>
        <taxon>Diplomonadida</taxon>
        <taxon>Hexamitidae</taxon>
        <taxon>Hexamitinae</taxon>
        <taxon>Hexamita</taxon>
    </lineage>
</organism>
<reference evidence="1 2" key="1">
    <citation type="submission" date="2024-07" db="EMBL/GenBank/DDBJ databases">
        <authorList>
            <person name="Akdeniz Z."/>
        </authorList>
    </citation>
    <scope>NUCLEOTIDE SEQUENCE [LARGE SCALE GENOMIC DNA]</scope>
</reference>